<reference evidence="1" key="1">
    <citation type="submission" date="2020-05" db="EMBL/GenBank/DDBJ databases">
        <authorList>
            <person name="Petersen J."/>
            <person name="Sayavedra L."/>
        </authorList>
    </citation>
    <scope>NUCLEOTIDE SEQUENCE</scope>
    <source>
        <strain evidence="1">B azoricus SOX Menez Gwen</strain>
    </source>
</reference>
<evidence type="ECO:0000313" key="2">
    <source>
        <dbReference type="Proteomes" id="UP000635628"/>
    </source>
</evidence>
<organism evidence="1 2">
    <name type="scientific">Bathymodiolus azoricus thioautotrophic gill symbiont</name>
    <dbReference type="NCBI Taxonomy" id="235205"/>
    <lineage>
        <taxon>Bacteria</taxon>
        <taxon>Pseudomonadati</taxon>
        <taxon>Pseudomonadota</taxon>
        <taxon>Gammaproteobacteria</taxon>
        <taxon>sulfur-oxidizing symbionts</taxon>
    </lineage>
</organism>
<name>A0ACA8ZRQ1_9GAMM</name>
<accession>A0ACA8ZRQ1</accession>
<evidence type="ECO:0000313" key="1">
    <source>
        <dbReference type="EMBL" id="CAB5504688.1"/>
    </source>
</evidence>
<proteinExistence type="predicted"/>
<sequence length="82" mass="9451">MITQIKNFLKGKATYSRLSARVIITLLLMLLAFYLFKDVINMPTKINSLFAGLAIFIIILNTVIIYPPKKTGKKFYKILHLF</sequence>
<comment type="caution">
    <text evidence="1">The sequence shown here is derived from an EMBL/GenBank/DDBJ whole genome shotgun (WGS) entry which is preliminary data.</text>
</comment>
<dbReference type="Proteomes" id="UP000635628">
    <property type="component" value="Unassembled WGS sequence"/>
</dbReference>
<keyword evidence="2" id="KW-1185">Reference proteome</keyword>
<gene>
    <name evidence="1" type="ORF">AZO1586R_1794</name>
</gene>
<protein>
    <submittedName>
        <fullName evidence="1">Uncharacterized protein</fullName>
    </submittedName>
</protein>
<dbReference type="EMBL" id="CAESAP020000265">
    <property type="protein sequence ID" value="CAB5504688.1"/>
    <property type="molecule type" value="Genomic_DNA"/>
</dbReference>